<accession>A0A8X8WSY3</accession>
<reference evidence="2" key="2">
    <citation type="submission" date="2020-08" db="EMBL/GenBank/DDBJ databases">
        <title>Plant Genome Project.</title>
        <authorList>
            <person name="Zhang R.-G."/>
        </authorList>
    </citation>
    <scope>NUCLEOTIDE SEQUENCE</scope>
    <source>
        <strain evidence="2">Huo1</strain>
        <tissue evidence="2">Leaf</tissue>
    </source>
</reference>
<evidence type="ECO:0000313" key="2">
    <source>
        <dbReference type="EMBL" id="KAG6399905.1"/>
    </source>
</evidence>
<dbReference type="CDD" id="cd20406">
    <property type="entry name" value="Tudor_Agenet_AtDUF_rpt2_4"/>
    <property type="match status" value="1"/>
</dbReference>
<evidence type="ECO:0000256" key="1">
    <source>
        <dbReference type="SAM" id="MobiDB-lite"/>
    </source>
</evidence>
<feature type="region of interest" description="Disordered" evidence="1">
    <location>
        <begin position="1"/>
        <end position="20"/>
    </location>
</feature>
<name>A0A8X8WSY3_SALSN</name>
<sequence>MGEEEAVHPQNSPLSVSHHFPVGEASRNVQSLLASKGRSDNLRPLPPPSHKAGKGFEVNDFVEAYYKDGLWEGVVTAVVDGGERFVVTFENLRDEREFAPLRLRPL</sequence>
<dbReference type="PANTHER" id="PTHR31917:SF147">
    <property type="entry name" value="AGENET DOMAIN-CONTAINING PROTEIN"/>
    <property type="match status" value="1"/>
</dbReference>
<proteinExistence type="predicted"/>
<dbReference type="Proteomes" id="UP000298416">
    <property type="component" value="Unassembled WGS sequence"/>
</dbReference>
<keyword evidence="3" id="KW-1185">Reference proteome</keyword>
<comment type="caution">
    <text evidence="2">The sequence shown here is derived from an EMBL/GenBank/DDBJ whole genome shotgun (WGS) entry which is preliminary data.</text>
</comment>
<dbReference type="PANTHER" id="PTHR31917">
    <property type="entry name" value="AGENET DOMAIN-CONTAINING PROTEIN-RELATED"/>
    <property type="match status" value="1"/>
</dbReference>
<organism evidence="2">
    <name type="scientific">Salvia splendens</name>
    <name type="common">Scarlet sage</name>
    <dbReference type="NCBI Taxonomy" id="180675"/>
    <lineage>
        <taxon>Eukaryota</taxon>
        <taxon>Viridiplantae</taxon>
        <taxon>Streptophyta</taxon>
        <taxon>Embryophyta</taxon>
        <taxon>Tracheophyta</taxon>
        <taxon>Spermatophyta</taxon>
        <taxon>Magnoliopsida</taxon>
        <taxon>eudicotyledons</taxon>
        <taxon>Gunneridae</taxon>
        <taxon>Pentapetalae</taxon>
        <taxon>asterids</taxon>
        <taxon>lamiids</taxon>
        <taxon>Lamiales</taxon>
        <taxon>Lamiaceae</taxon>
        <taxon>Nepetoideae</taxon>
        <taxon>Mentheae</taxon>
        <taxon>Salviinae</taxon>
        <taxon>Salvia</taxon>
        <taxon>Salvia subgen. Calosphace</taxon>
        <taxon>core Calosphace</taxon>
    </lineage>
</organism>
<evidence type="ECO:0000313" key="3">
    <source>
        <dbReference type="Proteomes" id="UP000298416"/>
    </source>
</evidence>
<dbReference type="AlphaFoldDB" id="A0A8X8WSY3"/>
<gene>
    <name evidence="2" type="ORF">SASPL_141390</name>
</gene>
<reference evidence="2" key="1">
    <citation type="submission" date="2018-01" db="EMBL/GenBank/DDBJ databases">
        <authorList>
            <person name="Mao J.F."/>
        </authorList>
    </citation>
    <scope>NUCLEOTIDE SEQUENCE</scope>
    <source>
        <strain evidence="2">Huo1</strain>
        <tissue evidence="2">Leaf</tissue>
    </source>
</reference>
<evidence type="ECO:0008006" key="4">
    <source>
        <dbReference type="Google" id="ProtNLM"/>
    </source>
</evidence>
<protein>
    <recommendedName>
        <fullName evidence="4">Agenet domain-containing protein</fullName>
    </recommendedName>
</protein>
<dbReference type="EMBL" id="PNBA02000015">
    <property type="protein sequence ID" value="KAG6399905.1"/>
    <property type="molecule type" value="Genomic_DNA"/>
</dbReference>